<protein>
    <submittedName>
        <fullName evidence="1">GNAT family N-acetyltransferase</fullName>
    </submittedName>
</protein>
<geneLocation type="plasmid" evidence="2">
    <name>pmppla107</name>
</geneLocation>
<keyword evidence="1" id="KW-0614">Plasmid</keyword>
<dbReference type="Proteomes" id="UP000006426">
    <property type="component" value="Plasmid pmppla107"/>
</dbReference>
<evidence type="ECO:0000313" key="1">
    <source>
        <dbReference type="EMBL" id="AXH60195.1"/>
    </source>
</evidence>
<dbReference type="EMBL" id="CP031226">
    <property type="protein sequence ID" value="AXH60195.1"/>
    <property type="molecule type" value="Genomic_DNA"/>
</dbReference>
<evidence type="ECO:0000313" key="2">
    <source>
        <dbReference type="Proteomes" id="UP000006426"/>
    </source>
</evidence>
<reference evidence="1 2" key="1">
    <citation type="journal article" date="2011" name="PLoS Pathog.">
        <title>Dynamic evolution of pathogenicity revealed by sequencing and comparative genomics of 19 Pseudomonas syringae isolates.</title>
        <authorList>
            <person name="Baltrus D.A."/>
            <person name="Nishimura M.T."/>
            <person name="Romanchuk A."/>
            <person name="Chang J.H."/>
            <person name="Mukhtar M.S."/>
            <person name="Cherkis K."/>
            <person name="Roach J."/>
            <person name="Grant S.R."/>
            <person name="Jones C.D."/>
            <person name="Dangl J.L."/>
        </authorList>
    </citation>
    <scope>NUCLEOTIDE SEQUENCE [LARGE SCALE GENOMIC DNA]</scope>
    <source>
        <strain evidence="1 2">M301315</strain>
    </source>
</reference>
<sequence>MRVSRSQTFIGLQVQETVMSNNSFHFGNSAYRFLIAHITPLSAPNTPYAKACAIAGLRRPVGHTEAVQFSKKCVNGLKKKADLLAELLPGEVKRTQALNLVANTCFFPNWKVFQDAAESFAHLSDGQRASSGDSFKLSLALWQITPNRMDEFVLACVGAASTVLTDKTGLDHDQTAEIMQALFSDKDVSRKSSCMTASELLEITNTSYRFPVHQHLMHVLSHTPLKGSSYTTWPDLANITLGKLLKKSVAFDHLGTKIPLSVSDLLVANLMGSVHAFALGKLGYFIPPFEDGKLRTEQERIITALAHPDSHAQASQAVSTLLGPHLSKTVLEAITLPEDQNGFISNGYPSSLSAAMVIYGIPVKSGNIDVPGYEMVVFVDEPFAITDNEGANAYRIYAFTHDAGGATCGHLEMFYIHNPSGLLFDLGMISDEIENTDCIELTLSLAKDLGMKPNRSFENVVFISKWEVSTHHQRKGLGKALINAAFNDGLDGFDNPDVVVARLDPAQYPVPILDDVDPSSIPNYARATDVLMKAWDSITSGGTRFGNIKTGFHPGSYSDICHGHPNLRMGALDFYQMR</sequence>
<proteinExistence type="predicted"/>
<gene>
    <name evidence="1" type="ORF">PLA107_033965</name>
</gene>
<organism evidence="1 2">
    <name type="scientific">Pseudomonas amygdali pv. lachrymans str. M301315</name>
    <dbReference type="NCBI Taxonomy" id="629260"/>
    <lineage>
        <taxon>Bacteria</taxon>
        <taxon>Pseudomonadati</taxon>
        <taxon>Pseudomonadota</taxon>
        <taxon>Gammaproteobacteria</taxon>
        <taxon>Pseudomonadales</taxon>
        <taxon>Pseudomonadaceae</taxon>
        <taxon>Pseudomonas</taxon>
        <taxon>Pseudomonas amygdali</taxon>
    </lineage>
</organism>
<dbReference type="AlphaFoldDB" id="A0AAD0PWR7"/>
<name>A0AAD0PWR7_PSEAV</name>
<accession>A0AAD0PWR7</accession>